<gene>
    <name evidence="2" type="ORF">C8F04DRAFT_1126376</name>
</gene>
<evidence type="ECO:0000313" key="2">
    <source>
        <dbReference type="EMBL" id="KAJ7026166.1"/>
    </source>
</evidence>
<feature type="compositionally biased region" description="Basic and acidic residues" evidence="1">
    <location>
        <begin position="456"/>
        <end position="473"/>
    </location>
</feature>
<evidence type="ECO:0000313" key="3">
    <source>
        <dbReference type="Proteomes" id="UP001218188"/>
    </source>
</evidence>
<dbReference type="Proteomes" id="UP001218188">
    <property type="component" value="Unassembled WGS sequence"/>
</dbReference>
<evidence type="ECO:0000256" key="1">
    <source>
        <dbReference type="SAM" id="MobiDB-lite"/>
    </source>
</evidence>
<keyword evidence="3" id="KW-1185">Reference proteome</keyword>
<evidence type="ECO:0008006" key="4">
    <source>
        <dbReference type="Google" id="ProtNLM"/>
    </source>
</evidence>
<dbReference type="EMBL" id="JARJCM010000143">
    <property type="protein sequence ID" value="KAJ7026166.1"/>
    <property type="molecule type" value="Genomic_DNA"/>
</dbReference>
<name>A0AAD6WWP8_9AGAR</name>
<feature type="region of interest" description="Disordered" evidence="1">
    <location>
        <begin position="456"/>
        <end position="492"/>
    </location>
</feature>
<organism evidence="2 3">
    <name type="scientific">Mycena alexandri</name>
    <dbReference type="NCBI Taxonomy" id="1745969"/>
    <lineage>
        <taxon>Eukaryota</taxon>
        <taxon>Fungi</taxon>
        <taxon>Dikarya</taxon>
        <taxon>Basidiomycota</taxon>
        <taxon>Agaricomycotina</taxon>
        <taxon>Agaricomycetes</taxon>
        <taxon>Agaricomycetidae</taxon>
        <taxon>Agaricales</taxon>
        <taxon>Marasmiineae</taxon>
        <taxon>Mycenaceae</taxon>
        <taxon>Mycena</taxon>
    </lineage>
</organism>
<accession>A0AAD6WWP8</accession>
<comment type="caution">
    <text evidence="2">The sequence shown here is derived from an EMBL/GenBank/DDBJ whole genome shotgun (WGS) entry which is preliminary data.</text>
</comment>
<reference evidence="2" key="1">
    <citation type="submission" date="2023-03" db="EMBL/GenBank/DDBJ databases">
        <title>Massive genome expansion in bonnet fungi (Mycena s.s.) driven by repeated elements and novel gene families across ecological guilds.</title>
        <authorList>
            <consortium name="Lawrence Berkeley National Laboratory"/>
            <person name="Harder C.B."/>
            <person name="Miyauchi S."/>
            <person name="Viragh M."/>
            <person name="Kuo A."/>
            <person name="Thoen E."/>
            <person name="Andreopoulos B."/>
            <person name="Lu D."/>
            <person name="Skrede I."/>
            <person name="Drula E."/>
            <person name="Henrissat B."/>
            <person name="Morin E."/>
            <person name="Kohler A."/>
            <person name="Barry K."/>
            <person name="LaButti K."/>
            <person name="Morin E."/>
            <person name="Salamov A."/>
            <person name="Lipzen A."/>
            <person name="Mereny Z."/>
            <person name="Hegedus B."/>
            <person name="Baldrian P."/>
            <person name="Stursova M."/>
            <person name="Weitz H."/>
            <person name="Taylor A."/>
            <person name="Grigoriev I.V."/>
            <person name="Nagy L.G."/>
            <person name="Martin F."/>
            <person name="Kauserud H."/>
        </authorList>
    </citation>
    <scope>NUCLEOTIDE SEQUENCE</scope>
    <source>
        <strain evidence="2">CBHHK200</strain>
    </source>
</reference>
<dbReference type="AlphaFoldDB" id="A0AAD6WWP8"/>
<sequence>MLSRCRLKLGLPRLTSGHRLESTKSKSSQIVHATPLPALTIKLWEEDAVQACMTAINNGRTKLGVHAFGVNHLSMLPTLLDRIPPSPHAKPKAPHTLVVTSEKSGLSAKIANKLAQQRVDWKFEVDGKEVVQPSKADVLVTTYKILMNRVQKEGSEPRFMMSTLKAVVLSDVECCKPPWDFNSVWSHLFGKPGPDEFEAAVPAPHTPIVIATTTNDDLNTLRRLDHIDEVVYRQTFLDSLLEDWECNPSFLAIPASLGLRKVKVKAGKGGIELSTHPLSKAMRVHQILRWTLQAWLEHAATTRKSTVVYCVDDPHAKALETLFQAFNIDARWLSDAPKSEVAYDKGMAEFRAGQFPVVIVTHGKTVYAPRIDCVLLAAPTVNCTVLANQLLSAMKASQDTGKEGSLVIEMVDASRRKQTPVHVYDLTDLFQLAPAEIQGQALDVLRERAKQLADSALEKDLKEQERKRIERANTPKPTPRPVGDVDEEQKPTRVLDNQAPKEQRDEALVTVNKFSRARHWVRCGPGVYLHDCDRMGHAIIQLKKNKEGSQGYEAYWNPVTLVDGVAYEGPSARWLSGENFELTHILHHVVHFLNAHAPAKPGKQRLYKASDRQLQTLRALHPRETMRHVLRDGKPMLRDEFFEFLSTGDASNALARLRTTDEQDPVIFTYAEQAAILKRIERNKLPKTPPVVTPKMIKNGARNRERALKKVELTLAKAKRKMMNRKS</sequence>
<protein>
    <recommendedName>
        <fullName evidence="4">Helicase C-terminal domain-containing protein</fullName>
    </recommendedName>
</protein>
<proteinExistence type="predicted"/>